<dbReference type="InterPro" id="IPR006016">
    <property type="entry name" value="UspA"/>
</dbReference>
<evidence type="ECO:0000313" key="2">
    <source>
        <dbReference type="EMBL" id="MBY9076102.1"/>
    </source>
</evidence>
<proteinExistence type="predicted"/>
<dbReference type="InterPro" id="IPR014729">
    <property type="entry name" value="Rossmann-like_a/b/a_fold"/>
</dbReference>
<dbReference type="EMBL" id="JAIEZQ010000002">
    <property type="protein sequence ID" value="MBY9076102.1"/>
    <property type="molecule type" value="Genomic_DNA"/>
</dbReference>
<sequence length="143" mass="15268">MATMERIVVGGDHTPSATSALRWAVQEAAVTGAAVVVVHAFDRTDRADLLLEKDLARARRNARYRTQSWVVEVLSDLHVEVPVIVSTPDGTVEDALAEAAQHARMVVVGAAEGRRYRDLATALAARCACPVITVTGDRVALPG</sequence>
<protein>
    <submittedName>
        <fullName evidence="2">Universal stress protein</fullName>
    </submittedName>
</protein>
<keyword evidence="3" id="KW-1185">Reference proteome</keyword>
<reference evidence="2 3" key="1">
    <citation type="submission" date="2021-08" db="EMBL/GenBank/DDBJ databases">
        <title>Nocardioides bacterium WL0053 sp. nov., isolated from the sediment.</title>
        <authorList>
            <person name="Wang L."/>
            <person name="Zhang D."/>
            <person name="Zhang A."/>
        </authorList>
    </citation>
    <scope>NUCLEOTIDE SEQUENCE [LARGE SCALE GENOMIC DNA]</scope>
    <source>
        <strain evidence="2 3">WL0053</strain>
    </source>
</reference>
<dbReference type="SUPFAM" id="SSF52402">
    <property type="entry name" value="Adenine nucleotide alpha hydrolases-like"/>
    <property type="match status" value="1"/>
</dbReference>
<organism evidence="2 3">
    <name type="scientific">Nocardioides jiangsuensis</name>
    <dbReference type="NCBI Taxonomy" id="2866161"/>
    <lineage>
        <taxon>Bacteria</taxon>
        <taxon>Bacillati</taxon>
        <taxon>Actinomycetota</taxon>
        <taxon>Actinomycetes</taxon>
        <taxon>Propionibacteriales</taxon>
        <taxon>Nocardioidaceae</taxon>
        <taxon>Nocardioides</taxon>
    </lineage>
</organism>
<gene>
    <name evidence="2" type="ORF">K1X13_14800</name>
</gene>
<dbReference type="Pfam" id="PF00582">
    <property type="entry name" value="Usp"/>
    <property type="match status" value="1"/>
</dbReference>
<dbReference type="Proteomes" id="UP000754710">
    <property type="component" value="Unassembled WGS sequence"/>
</dbReference>
<accession>A0ABS7RR74</accession>
<dbReference type="RefSeq" id="WP_221025786.1">
    <property type="nucleotide sequence ID" value="NZ_JAIEZQ010000002.1"/>
</dbReference>
<name>A0ABS7RR74_9ACTN</name>
<feature type="domain" description="UspA" evidence="1">
    <location>
        <begin position="5"/>
        <end position="134"/>
    </location>
</feature>
<dbReference type="Gene3D" id="3.40.50.620">
    <property type="entry name" value="HUPs"/>
    <property type="match status" value="1"/>
</dbReference>
<comment type="caution">
    <text evidence="2">The sequence shown here is derived from an EMBL/GenBank/DDBJ whole genome shotgun (WGS) entry which is preliminary data.</text>
</comment>
<evidence type="ECO:0000313" key="3">
    <source>
        <dbReference type="Proteomes" id="UP000754710"/>
    </source>
</evidence>
<evidence type="ECO:0000259" key="1">
    <source>
        <dbReference type="Pfam" id="PF00582"/>
    </source>
</evidence>